<evidence type="ECO:0000256" key="3">
    <source>
        <dbReference type="ARBA" id="ARBA00022630"/>
    </source>
</evidence>
<evidence type="ECO:0000256" key="6">
    <source>
        <dbReference type="ARBA" id="ARBA00023170"/>
    </source>
</evidence>
<sequence>MGVPGHCLRRSRPAEKTVRMEEAAAAEQRTEMMERSLSDRYSSWVVEALDELPDNFLITDPTIPGHPVVFASRGFLKMSGYCRDEVVGRNAKIFQGRGTCRRAVAAVREGIRTETTVEVSLLNYKKDGTPIWILFRLSPVFGRDDGQVTHFLGVQVPIAGRPRRRSGNLGGVLVAGSCRRELCLDFGGLELDSYVDTDNRGLEAEESREASELEKQRAAATFSNVLSTLTRYSEVTGKVVCGKRCSSTRSVALGSALHISLGRIQQSFVLTDTNLPDMPIVYASDAFLSLTGYSRHEVLGHNCRFLCGPGTDIETSCQIRECIQASKPCTVRILNYRKDRSSFWNLLYISPVRNASGKIAYYVGVQIDENSNNDEQGLMSPRMKQLSVVGTVKVAVRGLTMGAGPSSS</sequence>
<accession>A0A126WVQ5</accession>
<dbReference type="InterPro" id="IPR035965">
    <property type="entry name" value="PAS-like_dom_sf"/>
</dbReference>
<keyword evidence="6" id="KW-0675">Receptor</keyword>
<evidence type="ECO:0000259" key="8">
    <source>
        <dbReference type="PROSITE" id="PS50113"/>
    </source>
</evidence>
<keyword evidence="2" id="KW-0716">Sensory transduction</keyword>
<dbReference type="EMBL" id="KU698559">
    <property type="protein sequence ID" value="AML76683.1"/>
    <property type="molecule type" value="mRNA"/>
</dbReference>
<dbReference type="Gene3D" id="3.30.450.20">
    <property type="entry name" value="PAS domain"/>
    <property type="match status" value="2"/>
</dbReference>
<dbReference type="InterPro" id="IPR000014">
    <property type="entry name" value="PAS"/>
</dbReference>
<dbReference type="GO" id="GO:0009881">
    <property type="term" value="F:photoreceptor activity"/>
    <property type="evidence" value="ECO:0007669"/>
    <property type="project" value="UniProtKB-KW"/>
</dbReference>
<dbReference type="GO" id="GO:0005634">
    <property type="term" value="C:nucleus"/>
    <property type="evidence" value="ECO:0007669"/>
    <property type="project" value="TreeGrafter"/>
</dbReference>
<dbReference type="GO" id="GO:0009637">
    <property type="term" value="P:response to blue light"/>
    <property type="evidence" value="ECO:0007669"/>
    <property type="project" value="UniProtKB-ARBA"/>
</dbReference>
<evidence type="ECO:0000259" key="7">
    <source>
        <dbReference type="PROSITE" id="PS50112"/>
    </source>
</evidence>
<dbReference type="SUPFAM" id="SSF55785">
    <property type="entry name" value="PYP-like sensor domain (PAS domain)"/>
    <property type="match status" value="2"/>
</dbReference>
<evidence type="ECO:0000256" key="4">
    <source>
        <dbReference type="ARBA" id="ARBA00022643"/>
    </source>
</evidence>
<keyword evidence="4" id="KW-0288">FMN</keyword>
<feature type="domain" description="PAS" evidence="7">
    <location>
        <begin position="41"/>
        <end position="90"/>
    </location>
</feature>
<proteinExistence type="evidence at transcript level"/>
<keyword evidence="3" id="KW-0285">Flavoprotein</keyword>
<keyword evidence="1" id="KW-0600">Photoreceptor protein</keyword>
<dbReference type="SMART" id="SM00086">
    <property type="entry name" value="PAC"/>
    <property type="match status" value="2"/>
</dbReference>
<evidence type="ECO:0000256" key="2">
    <source>
        <dbReference type="ARBA" id="ARBA00022606"/>
    </source>
</evidence>
<dbReference type="PANTHER" id="PTHR47429">
    <property type="entry name" value="PROTEIN TWIN LOV 1"/>
    <property type="match status" value="1"/>
</dbReference>
<name>A0A126WVQ5_HOUCO</name>
<organism evidence="9">
    <name type="scientific">Houttuynia cordata</name>
    <name type="common">Chameleon plant</name>
    <dbReference type="NCBI Taxonomy" id="16752"/>
    <lineage>
        <taxon>Eukaryota</taxon>
        <taxon>Viridiplantae</taxon>
        <taxon>Streptophyta</taxon>
        <taxon>Embryophyta</taxon>
        <taxon>Tracheophyta</taxon>
        <taxon>Spermatophyta</taxon>
        <taxon>Magnoliopsida</taxon>
        <taxon>Magnoliidae</taxon>
        <taxon>Piperales</taxon>
        <taxon>Saururaceae</taxon>
        <taxon>Houttuynia</taxon>
    </lineage>
</organism>
<dbReference type="PROSITE" id="PS50113">
    <property type="entry name" value="PAC"/>
    <property type="match status" value="2"/>
</dbReference>
<dbReference type="InterPro" id="IPR000700">
    <property type="entry name" value="PAS-assoc_C"/>
</dbReference>
<reference evidence="9" key="1">
    <citation type="journal article" date="2016" name="Proc. Natl. Acad. Sci. U.S.A.">
        <title>Functional and topological diversity of LOV domain photoreceptors.</title>
        <authorList>
            <person name="Glantz S.T."/>
            <person name="Carpenter E.J."/>
            <person name="Melkonian M."/>
            <person name="Gardner K.H."/>
            <person name="Boyden E.S."/>
            <person name="Wong G.K."/>
            <person name="Chow B.Y."/>
        </authorList>
    </citation>
    <scope>NUCLEOTIDE SEQUENCE</scope>
    <source>
        <strain evidence="9">CSSK_2019893</strain>
    </source>
</reference>
<evidence type="ECO:0000256" key="5">
    <source>
        <dbReference type="ARBA" id="ARBA00022991"/>
    </source>
</evidence>
<feature type="domain" description="PAC" evidence="8">
    <location>
        <begin position="327"/>
        <end position="381"/>
    </location>
</feature>
<evidence type="ECO:0000313" key="9">
    <source>
        <dbReference type="EMBL" id="AML76683.1"/>
    </source>
</evidence>
<dbReference type="CDD" id="cd00130">
    <property type="entry name" value="PAS"/>
    <property type="match status" value="2"/>
</dbReference>
<protein>
    <submittedName>
        <fullName evidence="9">Putative LOV domain-containing protein</fullName>
    </submittedName>
</protein>
<feature type="domain" description="PAC" evidence="8">
    <location>
        <begin position="115"/>
        <end position="170"/>
    </location>
</feature>
<dbReference type="PANTHER" id="PTHR47429:SF2">
    <property type="entry name" value="PROTEIN TWIN LOV 1"/>
    <property type="match status" value="1"/>
</dbReference>
<keyword evidence="5" id="KW-0157">Chromophore</keyword>
<dbReference type="Pfam" id="PF13426">
    <property type="entry name" value="PAS_9"/>
    <property type="match status" value="2"/>
</dbReference>
<dbReference type="SMART" id="SM00091">
    <property type="entry name" value="PAS"/>
    <property type="match status" value="2"/>
</dbReference>
<dbReference type="NCBIfam" id="TIGR00229">
    <property type="entry name" value="sensory_box"/>
    <property type="match status" value="2"/>
</dbReference>
<dbReference type="InterPro" id="IPR001610">
    <property type="entry name" value="PAC"/>
</dbReference>
<dbReference type="AlphaFoldDB" id="A0A126WVQ5"/>
<feature type="domain" description="PAS" evidence="7">
    <location>
        <begin position="280"/>
        <end position="302"/>
    </location>
</feature>
<dbReference type="PROSITE" id="PS50112">
    <property type="entry name" value="PAS"/>
    <property type="match status" value="2"/>
</dbReference>
<evidence type="ECO:0000256" key="1">
    <source>
        <dbReference type="ARBA" id="ARBA00022543"/>
    </source>
</evidence>